<dbReference type="PROSITE" id="PS51459">
    <property type="entry name" value="FIDO"/>
    <property type="match status" value="1"/>
</dbReference>
<dbReference type="InterPro" id="IPR003812">
    <property type="entry name" value="Fido"/>
</dbReference>
<sequence>MRDDLLTWCRVREEVRWAAAARPVGGPVAGRRDGVVDFVRGPVAARDPARAARLLRAVGRARAAATAGEELSYELLAGWQADVLGVPEVGFRRGPAYAKGGRERYDLAPDTPARFRRCLAQAAEPDVPLAARAARAYLDVAFFHPFSDGNGRAAMLTLDFVLRRDRVVLDLAAPALVVVRRADDPGGAADLARLVDVLITATRRRAGDGGGRASARAVSGVGAG</sequence>
<name>A0A4Q8B7X0_9ACTN</name>
<reference evidence="2 3" key="1">
    <citation type="submission" date="2019-02" db="EMBL/GenBank/DDBJ databases">
        <title>Sequencing the genomes of 1000 actinobacteria strains.</title>
        <authorList>
            <person name="Klenk H.-P."/>
        </authorList>
    </citation>
    <scope>NUCLEOTIDE SEQUENCE [LARGE SCALE GENOMIC DNA]</scope>
    <source>
        <strain evidence="2 3">DSM 45612</strain>
    </source>
</reference>
<evidence type="ECO:0000313" key="2">
    <source>
        <dbReference type="EMBL" id="RZU73548.1"/>
    </source>
</evidence>
<evidence type="ECO:0000259" key="1">
    <source>
        <dbReference type="PROSITE" id="PS51459"/>
    </source>
</evidence>
<dbReference type="SUPFAM" id="SSF140931">
    <property type="entry name" value="Fic-like"/>
    <property type="match status" value="1"/>
</dbReference>
<keyword evidence="3" id="KW-1185">Reference proteome</keyword>
<evidence type="ECO:0000313" key="3">
    <source>
        <dbReference type="Proteomes" id="UP000294114"/>
    </source>
</evidence>
<dbReference type="EMBL" id="SHLD01000001">
    <property type="protein sequence ID" value="RZU73548.1"/>
    <property type="molecule type" value="Genomic_DNA"/>
</dbReference>
<proteinExistence type="predicted"/>
<organism evidence="2 3">
    <name type="scientific">Micromonospora kangleipakensis</name>
    <dbReference type="NCBI Taxonomy" id="1077942"/>
    <lineage>
        <taxon>Bacteria</taxon>
        <taxon>Bacillati</taxon>
        <taxon>Actinomycetota</taxon>
        <taxon>Actinomycetes</taxon>
        <taxon>Micromonosporales</taxon>
        <taxon>Micromonosporaceae</taxon>
        <taxon>Micromonospora</taxon>
    </lineage>
</organism>
<dbReference type="AlphaFoldDB" id="A0A4Q8B7X0"/>
<dbReference type="InterPro" id="IPR036597">
    <property type="entry name" value="Fido-like_dom_sf"/>
</dbReference>
<accession>A0A4Q8B7X0</accession>
<dbReference type="Gene3D" id="1.10.3290.10">
    <property type="entry name" value="Fido-like domain"/>
    <property type="match status" value="1"/>
</dbReference>
<feature type="domain" description="Fido" evidence="1">
    <location>
        <begin position="71"/>
        <end position="200"/>
    </location>
</feature>
<dbReference type="Proteomes" id="UP000294114">
    <property type="component" value="Unassembled WGS sequence"/>
</dbReference>
<protein>
    <submittedName>
        <fullName evidence="2">Fic/DOC family protein</fullName>
    </submittedName>
</protein>
<dbReference type="Pfam" id="PF02661">
    <property type="entry name" value="Fic"/>
    <property type="match status" value="1"/>
</dbReference>
<dbReference type="RefSeq" id="WP_207232275.1">
    <property type="nucleotide sequence ID" value="NZ_SHLD01000001.1"/>
</dbReference>
<comment type="caution">
    <text evidence="2">The sequence shown here is derived from an EMBL/GenBank/DDBJ whole genome shotgun (WGS) entry which is preliminary data.</text>
</comment>
<gene>
    <name evidence="2" type="ORF">EV384_1955</name>
</gene>